<keyword evidence="2" id="KW-1185">Reference proteome</keyword>
<evidence type="ECO:0000313" key="1">
    <source>
        <dbReference type="EMBL" id="MCI14806.1"/>
    </source>
</evidence>
<dbReference type="PROSITE" id="PS51257">
    <property type="entry name" value="PROKAR_LIPOPROTEIN"/>
    <property type="match status" value="1"/>
</dbReference>
<evidence type="ECO:0000313" key="2">
    <source>
        <dbReference type="Proteomes" id="UP000265520"/>
    </source>
</evidence>
<sequence>MLRMKVVVMGVSTGGCYGYGVENGWRDKDEGGDWQRREAQLCCSCVVYGGGGV</sequence>
<accession>A0A392PU19</accession>
<reference evidence="1 2" key="1">
    <citation type="journal article" date="2018" name="Front. Plant Sci.">
        <title>Red Clover (Trifolium pratense) and Zigzag Clover (T. medium) - A Picture of Genomic Similarities and Differences.</title>
        <authorList>
            <person name="Dluhosova J."/>
            <person name="Istvanek J."/>
            <person name="Nedelnik J."/>
            <person name="Repkova J."/>
        </authorList>
    </citation>
    <scope>NUCLEOTIDE SEQUENCE [LARGE SCALE GENOMIC DNA]</scope>
    <source>
        <strain evidence="2">cv. 10/8</strain>
        <tissue evidence="1">Leaf</tissue>
    </source>
</reference>
<dbReference type="AlphaFoldDB" id="A0A392PU19"/>
<feature type="non-terminal residue" evidence="1">
    <location>
        <position position="53"/>
    </location>
</feature>
<dbReference type="EMBL" id="LXQA010093887">
    <property type="protein sequence ID" value="MCI14806.1"/>
    <property type="molecule type" value="Genomic_DNA"/>
</dbReference>
<proteinExistence type="predicted"/>
<protein>
    <submittedName>
        <fullName evidence="1">Uncharacterized protein</fullName>
    </submittedName>
</protein>
<dbReference type="Proteomes" id="UP000265520">
    <property type="component" value="Unassembled WGS sequence"/>
</dbReference>
<organism evidence="1 2">
    <name type="scientific">Trifolium medium</name>
    <dbReference type="NCBI Taxonomy" id="97028"/>
    <lineage>
        <taxon>Eukaryota</taxon>
        <taxon>Viridiplantae</taxon>
        <taxon>Streptophyta</taxon>
        <taxon>Embryophyta</taxon>
        <taxon>Tracheophyta</taxon>
        <taxon>Spermatophyta</taxon>
        <taxon>Magnoliopsida</taxon>
        <taxon>eudicotyledons</taxon>
        <taxon>Gunneridae</taxon>
        <taxon>Pentapetalae</taxon>
        <taxon>rosids</taxon>
        <taxon>fabids</taxon>
        <taxon>Fabales</taxon>
        <taxon>Fabaceae</taxon>
        <taxon>Papilionoideae</taxon>
        <taxon>50 kb inversion clade</taxon>
        <taxon>NPAAA clade</taxon>
        <taxon>Hologalegina</taxon>
        <taxon>IRL clade</taxon>
        <taxon>Trifolieae</taxon>
        <taxon>Trifolium</taxon>
    </lineage>
</organism>
<name>A0A392PU19_9FABA</name>
<comment type="caution">
    <text evidence="1">The sequence shown here is derived from an EMBL/GenBank/DDBJ whole genome shotgun (WGS) entry which is preliminary data.</text>
</comment>